<dbReference type="Proteomes" id="UP000032303">
    <property type="component" value="Chromosome 1"/>
</dbReference>
<accession>A0A0C5WUQ1</accession>
<gene>
    <name evidence="1" type="ORF">H744_1c1727</name>
</gene>
<dbReference type="HOGENOM" id="CLU_3366445_0_0_6"/>
<name>A0A0C5WUQ1_9GAMM</name>
<protein>
    <submittedName>
        <fullName evidence="1">Uncharacterized protein</fullName>
    </submittedName>
</protein>
<keyword evidence="2" id="KW-1185">Reference proteome</keyword>
<evidence type="ECO:0000313" key="2">
    <source>
        <dbReference type="Proteomes" id="UP000032303"/>
    </source>
</evidence>
<reference evidence="1 2" key="1">
    <citation type="submission" date="2013-05" db="EMBL/GenBank/DDBJ databases">
        <title>Complete genome sequence of the lipase-producing bacterium Photobacterium gaetbulicola Gung47.</title>
        <authorList>
            <person name="Kim Y.-O."/>
        </authorList>
    </citation>
    <scope>NUCLEOTIDE SEQUENCE [LARGE SCALE GENOMIC DNA]</scope>
    <source>
        <strain evidence="1 2">Gung47</strain>
    </source>
</reference>
<organism evidence="1 2">
    <name type="scientific">Photobacterium gaetbulicola Gung47</name>
    <dbReference type="NCBI Taxonomy" id="658445"/>
    <lineage>
        <taxon>Bacteria</taxon>
        <taxon>Pseudomonadati</taxon>
        <taxon>Pseudomonadota</taxon>
        <taxon>Gammaproteobacteria</taxon>
        <taxon>Vibrionales</taxon>
        <taxon>Vibrionaceae</taxon>
        <taxon>Photobacterium</taxon>
    </lineage>
</organism>
<dbReference type="AlphaFoldDB" id="A0A0C5WUQ1"/>
<dbReference type="KEGG" id="pgb:H744_1c1727"/>
<evidence type="ECO:0000313" key="1">
    <source>
        <dbReference type="EMBL" id="AJR06745.1"/>
    </source>
</evidence>
<dbReference type="EMBL" id="CP005973">
    <property type="protein sequence ID" value="AJR06745.1"/>
    <property type="molecule type" value="Genomic_DNA"/>
</dbReference>
<dbReference type="PATRIC" id="fig|658445.3.peg.1870"/>
<sequence length="35" mass="4050">MGKHQVKAKGWLAKWLTQGTVNNNYLPVTYPNDYL</sequence>
<proteinExistence type="predicted"/>